<proteinExistence type="predicted"/>
<dbReference type="PANTHER" id="PTHR35204">
    <property type="entry name" value="YALI0A21131P"/>
    <property type="match status" value="1"/>
</dbReference>
<reference evidence="2" key="1">
    <citation type="submission" date="2019-04" db="EMBL/GenBank/DDBJ databases">
        <title>Friends and foes A comparative genomics study of 23 Aspergillus species from section Flavi.</title>
        <authorList>
            <consortium name="DOE Joint Genome Institute"/>
            <person name="Kjaerbolling I."/>
            <person name="Vesth T."/>
            <person name="Frisvad J.C."/>
            <person name="Nybo J.L."/>
            <person name="Theobald S."/>
            <person name="Kildgaard S."/>
            <person name="Isbrandt T."/>
            <person name="Kuo A."/>
            <person name="Sato A."/>
            <person name="Lyhne E.K."/>
            <person name="Kogle M.E."/>
            <person name="Wiebenga A."/>
            <person name="Kun R.S."/>
            <person name="Lubbers R.J."/>
            <person name="Makela M.R."/>
            <person name="Barry K."/>
            <person name="Chovatia M."/>
            <person name="Clum A."/>
            <person name="Daum C."/>
            <person name="Haridas S."/>
            <person name="He G."/>
            <person name="LaButti K."/>
            <person name="Lipzen A."/>
            <person name="Mondo S."/>
            <person name="Riley R."/>
            <person name="Salamov A."/>
            <person name="Simmons B.A."/>
            <person name="Magnuson J.K."/>
            <person name="Henrissat B."/>
            <person name="Mortensen U.H."/>
            <person name="Larsen T.O."/>
            <person name="Devries R.P."/>
            <person name="Grigoriev I.V."/>
            <person name="Machida M."/>
            <person name="Baker S.E."/>
            <person name="Andersen M.R."/>
        </authorList>
    </citation>
    <scope>NUCLEOTIDE SEQUENCE</scope>
    <source>
        <strain evidence="2">CBS 117612</strain>
    </source>
</reference>
<dbReference type="PANTHER" id="PTHR35204:SF1">
    <property type="entry name" value="ENTEROTOXIN"/>
    <property type="match status" value="1"/>
</dbReference>
<name>A0A5N6YKG1_9EURO</name>
<dbReference type="InterPro" id="IPR038921">
    <property type="entry name" value="YOR389W-like"/>
</dbReference>
<evidence type="ECO:0000256" key="1">
    <source>
        <dbReference type="SAM" id="SignalP"/>
    </source>
</evidence>
<keyword evidence="1" id="KW-0732">Signal</keyword>
<organism evidence="2">
    <name type="scientific">Aspergillus arachidicola</name>
    <dbReference type="NCBI Taxonomy" id="656916"/>
    <lineage>
        <taxon>Eukaryota</taxon>
        <taxon>Fungi</taxon>
        <taxon>Dikarya</taxon>
        <taxon>Ascomycota</taxon>
        <taxon>Pezizomycotina</taxon>
        <taxon>Eurotiomycetes</taxon>
        <taxon>Eurotiomycetidae</taxon>
        <taxon>Eurotiales</taxon>
        <taxon>Aspergillaceae</taxon>
        <taxon>Aspergillus</taxon>
        <taxon>Aspergillus subgen. Circumdati</taxon>
    </lineage>
</organism>
<feature type="signal peptide" evidence="1">
    <location>
        <begin position="1"/>
        <end position="20"/>
    </location>
</feature>
<dbReference type="Proteomes" id="UP000325558">
    <property type="component" value="Unassembled WGS sequence"/>
</dbReference>
<sequence length="357" mass="40447">MMIKPLGLVCLCSLACLGSAADIHPNANHLFDAIHSSLRHYDTLLNPNGMGVYLASIPKGMKLYHDAAPGYLHTYVAAKDLRLLYFDGMSGMHRVKGTRDMQDRILFNDSIGREPSAPDDTQVDFDRAILECQLEDTEWEGRVDGFLRTQEVQEIILCHFERDLELTQVLRTKPQDGVTIDFDHFVTAYEYGLDLFPGASKLPCLSHIPTEELEPIRRDVKNMILTREPSRTAFDWKAITYKIISHYSSVLQDIAGGKFSPMHGLRLSMEQLLAPFIDYGDYYNITSTVERCREEFIPTSAPSNTLASKAVRHVTGQICSTLTSALLDFDLQLENVVNNVQELILYLEWTAFAHRRN</sequence>
<dbReference type="EMBL" id="ML737118">
    <property type="protein sequence ID" value="KAE8345937.1"/>
    <property type="molecule type" value="Genomic_DNA"/>
</dbReference>
<gene>
    <name evidence="2" type="ORF">BDV24DRAFT_177731</name>
</gene>
<accession>A0A5N6YKG1</accession>
<evidence type="ECO:0000313" key="2">
    <source>
        <dbReference type="EMBL" id="KAE8345937.1"/>
    </source>
</evidence>
<protein>
    <submittedName>
        <fullName evidence="2">Uncharacterized protein</fullName>
    </submittedName>
</protein>
<feature type="chain" id="PRO_5024975771" evidence="1">
    <location>
        <begin position="21"/>
        <end position="357"/>
    </location>
</feature>
<dbReference type="AlphaFoldDB" id="A0A5N6YKG1"/>
<dbReference type="OrthoDB" id="10261782at2759"/>